<evidence type="ECO:0000313" key="2">
    <source>
        <dbReference type="EMBL" id="KAK8758343.1"/>
    </source>
</evidence>
<gene>
    <name evidence="2" type="ORF">V5799_004036</name>
</gene>
<proteinExistence type="predicted"/>
<dbReference type="AlphaFoldDB" id="A0AAQ4D7A3"/>
<comment type="caution">
    <text evidence="2">The sequence shown here is derived from an EMBL/GenBank/DDBJ whole genome shotgun (WGS) entry which is preliminary data.</text>
</comment>
<accession>A0AAQ4D7A3</accession>
<evidence type="ECO:0008006" key="4">
    <source>
        <dbReference type="Google" id="ProtNLM"/>
    </source>
</evidence>
<name>A0AAQ4D7A3_AMBAM</name>
<reference evidence="2 3" key="1">
    <citation type="journal article" date="2023" name="Arcadia Sci">
        <title>De novo assembly of a long-read Amblyomma americanum tick genome.</title>
        <authorList>
            <person name="Chou S."/>
            <person name="Poskanzer K.E."/>
            <person name="Rollins M."/>
            <person name="Thuy-Boun P.S."/>
        </authorList>
    </citation>
    <scope>NUCLEOTIDE SEQUENCE [LARGE SCALE GENOMIC DNA]</scope>
    <source>
        <strain evidence="2">F_SG_1</strain>
        <tissue evidence="2">Salivary glands</tissue>
    </source>
</reference>
<evidence type="ECO:0000256" key="1">
    <source>
        <dbReference type="SAM" id="SignalP"/>
    </source>
</evidence>
<dbReference type="EMBL" id="JARKHS020034225">
    <property type="protein sequence ID" value="KAK8758343.1"/>
    <property type="molecule type" value="Genomic_DNA"/>
</dbReference>
<keyword evidence="3" id="KW-1185">Reference proteome</keyword>
<dbReference type="Proteomes" id="UP001321473">
    <property type="component" value="Unassembled WGS sequence"/>
</dbReference>
<protein>
    <recommendedName>
        <fullName evidence="4">Secreted protein</fullName>
    </recommendedName>
</protein>
<sequence>MAPRLTEFSLALLFCFSLRANTSHHSASARLGGVAGVVPAIHVRTASPEAALLSVGARQTSQRRRYKRQDLAFSRRASVRVSADT</sequence>
<feature type="chain" id="PRO_5042899115" description="Secreted protein" evidence="1">
    <location>
        <begin position="23"/>
        <end position="85"/>
    </location>
</feature>
<organism evidence="2 3">
    <name type="scientific">Amblyomma americanum</name>
    <name type="common">Lone star tick</name>
    <dbReference type="NCBI Taxonomy" id="6943"/>
    <lineage>
        <taxon>Eukaryota</taxon>
        <taxon>Metazoa</taxon>
        <taxon>Ecdysozoa</taxon>
        <taxon>Arthropoda</taxon>
        <taxon>Chelicerata</taxon>
        <taxon>Arachnida</taxon>
        <taxon>Acari</taxon>
        <taxon>Parasitiformes</taxon>
        <taxon>Ixodida</taxon>
        <taxon>Ixodoidea</taxon>
        <taxon>Ixodidae</taxon>
        <taxon>Amblyomminae</taxon>
        <taxon>Amblyomma</taxon>
    </lineage>
</organism>
<evidence type="ECO:0000313" key="3">
    <source>
        <dbReference type="Proteomes" id="UP001321473"/>
    </source>
</evidence>
<keyword evidence="1" id="KW-0732">Signal</keyword>
<feature type="signal peptide" evidence="1">
    <location>
        <begin position="1"/>
        <end position="22"/>
    </location>
</feature>